<dbReference type="EMBL" id="MRCY01000295">
    <property type="protein sequence ID" value="RKK90041.1"/>
    <property type="molecule type" value="Genomic_DNA"/>
</dbReference>
<proteinExistence type="predicted"/>
<dbReference type="AlphaFoldDB" id="A0A420PBY9"/>
<evidence type="ECO:0000313" key="2">
    <source>
        <dbReference type="Proteomes" id="UP000285860"/>
    </source>
</evidence>
<evidence type="ECO:0008006" key="3">
    <source>
        <dbReference type="Google" id="ProtNLM"/>
    </source>
</evidence>
<dbReference type="Proteomes" id="UP000285860">
    <property type="component" value="Unassembled WGS sequence"/>
</dbReference>
<accession>A0A420PBY9</accession>
<reference evidence="1 2" key="1">
    <citation type="journal article" date="2018" name="Sci. Rep.">
        <title>Characterisation of pathogen-specific regions and novel effector candidates in Fusarium oxysporum f. sp. cepae.</title>
        <authorList>
            <person name="Armitage A.D."/>
            <person name="Taylor A."/>
            <person name="Sobczyk M.K."/>
            <person name="Baxter L."/>
            <person name="Greenfield B.P."/>
            <person name="Bates H.J."/>
            <person name="Wilson F."/>
            <person name="Jackson A.C."/>
            <person name="Ott S."/>
            <person name="Harrison R.J."/>
            <person name="Clarkson J.P."/>
        </authorList>
    </citation>
    <scope>NUCLEOTIDE SEQUENCE [LARGE SCALE GENOMIC DNA]</scope>
    <source>
        <strain evidence="1 2">Fo_A28</strain>
    </source>
</reference>
<name>A0A420PBY9_FUSOX</name>
<dbReference type="OrthoDB" id="432234at2759"/>
<gene>
    <name evidence="1" type="ORF">BFJ68_g16561</name>
</gene>
<comment type="caution">
    <text evidence="1">The sequence shown here is derived from an EMBL/GenBank/DDBJ whole genome shotgun (WGS) entry which is preliminary data.</text>
</comment>
<dbReference type="VEuPathDB" id="FungiDB:FOMG_16778"/>
<sequence length="95" mass="10957">MAVPSQNQSDTADDIPVLQVNGMSTWSYMGWTPDFHKYPLEKFKKDEIRNFVAGRLRGTEVLIIDEISMVENHHLERINICMKEVRCWNSDLGGC</sequence>
<protein>
    <recommendedName>
        <fullName evidence="3">DNA helicase</fullName>
    </recommendedName>
</protein>
<evidence type="ECO:0000313" key="1">
    <source>
        <dbReference type="EMBL" id="RKK90041.1"/>
    </source>
</evidence>
<organism evidence="1 2">
    <name type="scientific">Fusarium oxysporum</name>
    <name type="common">Fusarium vascular wilt</name>
    <dbReference type="NCBI Taxonomy" id="5507"/>
    <lineage>
        <taxon>Eukaryota</taxon>
        <taxon>Fungi</taxon>
        <taxon>Dikarya</taxon>
        <taxon>Ascomycota</taxon>
        <taxon>Pezizomycotina</taxon>
        <taxon>Sordariomycetes</taxon>
        <taxon>Hypocreomycetidae</taxon>
        <taxon>Hypocreales</taxon>
        <taxon>Nectriaceae</taxon>
        <taxon>Fusarium</taxon>
        <taxon>Fusarium oxysporum species complex</taxon>
    </lineage>
</organism>